<keyword evidence="5" id="KW-0804">Transcription</keyword>
<evidence type="ECO:0000256" key="4">
    <source>
        <dbReference type="ARBA" id="ARBA00023159"/>
    </source>
</evidence>
<gene>
    <name evidence="8" type="ORF">H8Z76_03875</name>
</gene>
<name>A0ABR7I8B4_9FIRM</name>
<dbReference type="Proteomes" id="UP000621540">
    <property type="component" value="Unassembled WGS sequence"/>
</dbReference>
<dbReference type="InterPro" id="IPR036634">
    <property type="entry name" value="PRD_sf"/>
</dbReference>
<dbReference type="Gene3D" id="2.30.24.10">
    <property type="entry name" value="CAT RNA-binding domain"/>
    <property type="match status" value="1"/>
</dbReference>
<evidence type="ECO:0000256" key="5">
    <source>
        <dbReference type="ARBA" id="ARBA00023163"/>
    </source>
</evidence>
<evidence type="ECO:0000256" key="1">
    <source>
        <dbReference type="ARBA" id="ARBA00022737"/>
    </source>
</evidence>
<dbReference type="PROSITE" id="PS51372">
    <property type="entry name" value="PRD_2"/>
    <property type="match status" value="2"/>
</dbReference>
<dbReference type="InterPro" id="IPR036650">
    <property type="entry name" value="CAT_RNA-bd_dom_sf"/>
</dbReference>
<proteinExistence type="inferred from homology"/>
<keyword evidence="9" id="KW-1185">Reference proteome</keyword>
<dbReference type="InterPro" id="IPR050661">
    <property type="entry name" value="BglG_antiterminators"/>
</dbReference>
<dbReference type="Gene3D" id="1.10.1790.10">
    <property type="entry name" value="PRD domain"/>
    <property type="match status" value="2"/>
</dbReference>
<feature type="domain" description="PRD" evidence="7">
    <location>
        <begin position="169"/>
        <end position="279"/>
    </location>
</feature>
<keyword evidence="1" id="KW-0677">Repeat</keyword>
<evidence type="ECO:0000256" key="2">
    <source>
        <dbReference type="ARBA" id="ARBA00022884"/>
    </source>
</evidence>
<dbReference type="SUPFAM" id="SSF63520">
    <property type="entry name" value="PTS-regulatory domain, PRD"/>
    <property type="match status" value="2"/>
</dbReference>
<evidence type="ECO:0000313" key="9">
    <source>
        <dbReference type="Proteomes" id="UP000621540"/>
    </source>
</evidence>
<dbReference type="SMART" id="SM01061">
    <property type="entry name" value="CAT_RBD"/>
    <property type="match status" value="1"/>
</dbReference>
<dbReference type="InterPro" id="IPR004341">
    <property type="entry name" value="CAT_RNA-bd_dom"/>
</dbReference>
<keyword evidence="3" id="KW-0805">Transcription regulation</keyword>
<evidence type="ECO:0000313" key="8">
    <source>
        <dbReference type="EMBL" id="MBC5753174.1"/>
    </source>
</evidence>
<keyword evidence="2" id="KW-0694">RNA-binding</keyword>
<evidence type="ECO:0000256" key="3">
    <source>
        <dbReference type="ARBA" id="ARBA00023015"/>
    </source>
</evidence>
<organism evidence="8 9">
    <name type="scientific">Roseburia yibonii</name>
    <dbReference type="NCBI Taxonomy" id="2763063"/>
    <lineage>
        <taxon>Bacteria</taxon>
        <taxon>Bacillati</taxon>
        <taxon>Bacillota</taxon>
        <taxon>Clostridia</taxon>
        <taxon>Lachnospirales</taxon>
        <taxon>Lachnospiraceae</taxon>
        <taxon>Roseburia</taxon>
    </lineage>
</organism>
<evidence type="ECO:0000259" key="7">
    <source>
        <dbReference type="PROSITE" id="PS51372"/>
    </source>
</evidence>
<dbReference type="SUPFAM" id="SSF50151">
    <property type="entry name" value="SacY-like RNA-binding domain"/>
    <property type="match status" value="1"/>
</dbReference>
<dbReference type="InterPro" id="IPR011608">
    <property type="entry name" value="PRD"/>
</dbReference>
<dbReference type="InterPro" id="IPR001550">
    <property type="entry name" value="Transcrpt_antitermin_CS"/>
</dbReference>
<feature type="domain" description="PRD" evidence="7">
    <location>
        <begin position="64"/>
        <end position="168"/>
    </location>
</feature>
<dbReference type="EMBL" id="JACOQH010000002">
    <property type="protein sequence ID" value="MBC5753174.1"/>
    <property type="molecule type" value="Genomic_DNA"/>
</dbReference>
<dbReference type="PROSITE" id="PS00654">
    <property type="entry name" value="PRD_1"/>
    <property type="match status" value="1"/>
</dbReference>
<evidence type="ECO:0000256" key="6">
    <source>
        <dbReference type="ARBA" id="ARBA00038510"/>
    </source>
</evidence>
<dbReference type="Pfam" id="PF00874">
    <property type="entry name" value="PRD"/>
    <property type="match status" value="2"/>
</dbReference>
<dbReference type="PANTHER" id="PTHR30185">
    <property type="entry name" value="CRYPTIC BETA-GLUCOSIDE BGL OPERON ANTITERMINATOR"/>
    <property type="match status" value="1"/>
</dbReference>
<comment type="similarity">
    <text evidence="6">Belongs to the transcriptional antiterminator BglG family.</text>
</comment>
<accession>A0ABR7I8B4</accession>
<dbReference type="PANTHER" id="PTHR30185:SF15">
    <property type="entry name" value="CRYPTIC BETA-GLUCOSIDE BGL OPERON ANTITERMINATOR"/>
    <property type="match status" value="1"/>
</dbReference>
<dbReference type="Pfam" id="PF03123">
    <property type="entry name" value="CAT_RBD"/>
    <property type="match status" value="1"/>
</dbReference>
<dbReference type="RefSeq" id="WP_186981717.1">
    <property type="nucleotide sequence ID" value="NZ_JACOQH010000002.1"/>
</dbReference>
<keyword evidence="4" id="KW-0010">Activator</keyword>
<protein>
    <submittedName>
        <fullName evidence="8">PRD domain-containing protein</fullName>
    </submittedName>
</protein>
<dbReference type="NCBIfam" id="NF046042">
    <property type="entry name" value="LicT"/>
    <property type="match status" value="1"/>
</dbReference>
<comment type="caution">
    <text evidence="8">The sequence shown here is derived from an EMBL/GenBank/DDBJ whole genome shotgun (WGS) entry which is preliminary data.</text>
</comment>
<sequence length="279" mass="32766">MQILRVINNNVISSLDDEKREVVVMGKGVGFQKKAGDLVDASRIEKIFQLPKEHTNQYERLVSDMPYEHIKMAEEIIQYAARTLKRHLNKNIYITLTDHLDCAIERQKQGTVFQNALLWEIRKFYEEEFQIGCRAVALVKEKTGVELSEDEAGFIALHIVNAEMDGDIRKAGTVPEMIKDILNIVRYTFNVEIDESELSYERFVTHLKFFLQRAVQNASYDNEDPELDEIIRTRYPKEYACADKIRTYMKKRMKYEVEEEELTYLTMHIARIIRRNSSD</sequence>
<reference evidence="8 9" key="1">
    <citation type="submission" date="2020-08" db="EMBL/GenBank/DDBJ databases">
        <title>Genome public.</title>
        <authorList>
            <person name="Liu C."/>
            <person name="Sun Q."/>
        </authorList>
    </citation>
    <scope>NUCLEOTIDE SEQUENCE [LARGE SCALE GENOMIC DNA]</scope>
    <source>
        <strain evidence="8 9">BX0805</strain>
    </source>
</reference>